<reference evidence="4" key="5">
    <citation type="submission" date="2025-09" db="UniProtKB">
        <authorList>
            <consortium name="Ensembl"/>
        </authorList>
    </citation>
    <scope>IDENTIFICATION</scope>
</reference>
<evidence type="ECO:0000259" key="3">
    <source>
        <dbReference type="Pfam" id="PF24630"/>
    </source>
</evidence>
<dbReference type="AlphaFoldDB" id="A0A4W3IZV7"/>
<name>A0A4W3IZV7_CALMI</name>
<evidence type="ECO:0000313" key="5">
    <source>
        <dbReference type="Proteomes" id="UP000314986"/>
    </source>
</evidence>
<reference evidence="5" key="3">
    <citation type="journal article" date="2014" name="Nature">
        <title>Elephant shark genome provides unique insights into gnathostome evolution.</title>
        <authorList>
            <consortium name="International Elephant Shark Genome Sequencing Consortium"/>
            <person name="Venkatesh B."/>
            <person name="Lee A.P."/>
            <person name="Ravi V."/>
            <person name="Maurya A.K."/>
            <person name="Lian M.M."/>
            <person name="Swann J.B."/>
            <person name="Ohta Y."/>
            <person name="Flajnik M.F."/>
            <person name="Sutoh Y."/>
            <person name="Kasahara M."/>
            <person name="Hoon S."/>
            <person name="Gangu V."/>
            <person name="Roy S.W."/>
            <person name="Irimia M."/>
            <person name="Korzh V."/>
            <person name="Kondrychyn I."/>
            <person name="Lim Z.W."/>
            <person name="Tay B.H."/>
            <person name="Tohari S."/>
            <person name="Kong K.W."/>
            <person name="Ho S."/>
            <person name="Lorente-Galdos B."/>
            <person name="Quilez J."/>
            <person name="Marques-Bonet T."/>
            <person name="Raney B.J."/>
            <person name="Ingham P.W."/>
            <person name="Tay A."/>
            <person name="Hillier L.W."/>
            <person name="Minx P."/>
            <person name="Boehm T."/>
            <person name="Wilson R.K."/>
            <person name="Brenner S."/>
            <person name="Warren W.C."/>
        </authorList>
    </citation>
    <scope>NUCLEOTIDE SEQUENCE [LARGE SCALE GENOMIC DNA]</scope>
</reference>
<accession>A0A4W3IZV7</accession>
<evidence type="ECO:0000313" key="4">
    <source>
        <dbReference type="Ensembl" id="ENSCMIP00000026140.1"/>
    </source>
</evidence>
<dbReference type="InParanoid" id="A0A4W3IZV7"/>
<dbReference type="Pfam" id="PF24630">
    <property type="entry name" value="PIN_TASOR"/>
    <property type="match status" value="1"/>
</dbReference>
<dbReference type="STRING" id="7868.ENSCMIP00000026140"/>
<reference evidence="5" key="2">
    <citation type="journal article" date="2007" name="PLoS Biol.">
        <title>Survey sequencing and comparative analysis of the elephant shark (Callorhinchus milii) genome.</title>
        <authorList>
            <person name="Venkatesh B."/>
            <person name="Kirkness E.F."/>
            <person name="Loh Y.H."/>
            <person name="Halpern A.L."/>
            <person name="Lee A.P."/>
            <person name="Johnson J."/>
            <person name="Dandona N."/>
            <person name="Viswanathan L.D."/>
            <person name="Tay A."/>
            <person name="Venter J.C."/>
            <person name="Strausberg R.L."/>
            <person name="Brenner S."/>
        </authorList>
    </citation>
    <scope>NUCLEOTIDE SEQUENCE [LARGE SCALE GENOMIC DNA]</scope>
</reference>
<dbReference type="InterPro" id="IPR056243">
    <property type="entry name" value="TASOR_ab_dom"/>
</dbReference>
<feature type="region of interest" description="Disordered" evidence="1">
    <location>
        <begin position="220"/>
        <end position="406"/>
    </location>
</feature>
<dbReference type="Proteomes" id="UP000314986">
    <property type="component" value="Unassembled WGS sequence"/>
</dbReference>
<protein>
    <submittedName>
        <fullName evidence="4">Uncharacterized protein</fullName>
    </submittedName>
</protein>
<reference evidence="4" key="4">
    <citation type="submission" date="2025-08" db="UniProtKB">
        <authorList>
            <consortium name="Ensembl"/>
        </authorList>
    </citation>
    <scope>IDENTIFICATION</scope>
</reference>
<dbReference type="GO" id="GO:0005654">
    <property type="term" value="C:nucleoplasm"/>
    <property type="evidence" value="ECO:0007669"/>
    <property type="project" value="TreeGrafter"/>
</dbReference>
<dbReference type="InterPro" id="IPR046432">
    <property type="entry name" value="TASOR"/>
</dbReference>
<proteinExistence type="predicted"/>
<feature type="compositionally biased region" description="Basic residues" evidence="1">
    <location>
        <begin position="60"/>
        <end position="71"/>
    </location>
</feature>
<dbReference type="GO" id="GO:0045814">
    <property type="term" value="P:negative regulation of gene expression, epigenetic"/>
    <property type="evidence" value="ECO:0007669"/>
    <property type="project" value="InterPro"/>
</dbReference>
<dbReference type="Ensembl" id="ENSCMIT00000026568.1">
    <property type="protein sequence ID" value="ENSCMIP00000026140.1"/>
    <property type="gene ID" value="ENSCMIG00000011478.1"/>
</dbReference>
<feature type="compositionally biased region" description="Basic residues" evidence="1">
    <location>
        <begin position="301"/>
        <end position="332"/>
    </location>
</feature>
<dbReference type="PANTHER" id="PTHR16207:SF10">
    <property type="entry name" value="PROTEIN TASOR 2"/>
    <property type="match status" value="1"/>
</dbReference>
<dbReference type="Pfam" id="PF23314">
    <property type="entry name" value="TASOR_alpha-beta"/>
    <property type="match status" value="1"/>
</dbReference>
<evidence type="ECO:0000256" key="1">
    <source>
        <dbReference type="SAM" id="MobiDB-lite"/>
    </source>
</evidence>
<feature type="compositionally biased region" description="Basic and acidic residues" evidence="1">
    <location>
        <begin position="281"/>
        <end position="295"/>
    </location>
</feature>
<keyword evidence="5" id="KW-1185">Reference proteome</keyword>
<feature type="domain" description="TASOR PIN" evidence="3">
    <location>
        <begin position="520"/>
        <end position="658"/>
    </location>
</feature>
<organism evidence="4 5">
    <name type="scientific">Callorhinchus milii</name>
    <name type="common">Ghost shark</name>
    <dbReference type="NCBI Taxonomy" id="7868"/>
    <lineage>
        <taxon>Eukaryota</taxon>
        <taxon>Metazoa</taxon>
        <taxon>Chordata</taxon>
        <taxon>Craniata</taxon>
        <taxon>Vertebrata</taxon>
        <taxon>Chondrichthyes</taxon>
        <taxon>Holocephali</taxon>
        <taxon>Chimaeriformes</taxon>
        <taxon>Callorhinchidae</taxon>
        <taxon>Callorhinchus</taxon>
    </lineage>
</organism>
<sequence>MDGGGWGWASLPLRGGEWAPALAREAAWRDGRAMAWAEAAWEEEEARRQRETWWREAGGWRRRRRKRRRRSGGTQAEPGYSSGDTPGEGSLPSSSAPEDGPDEEKERERARPSVVRVTDLLGRSLPYLSLSGPGHGLGGAPKPRVYRMASQMFRERQRADCTPRLRSECFGGTQQQQQQHHQQHQQQQQCWRKPSLVQEILDWEYMRFSQRLNSLVNRSTGILPSSCRNEGRRAPKGRTRGQKDPEGRGSPGRRAPPACPASNPGPGGGKGAETRRRRLCWRGDGDGDAGPRELEGTASSSRRHHHRHRRHHHHHHRAPGVSGHRQKRRRLASRASGEAVDPGGCPEYQGPARGPSRPPGDLPGGGGRKERAGCFPPGEGEAGGEDEGWAGRGLVAPAPTGTQDHDLHRNLNEAEMDDMWRGTYRYYVVETNTEQFFEELKNLLKKESHVEIGASDLSSIQLHPPEKCFVIIRKDDVWNHLHQIPHLTLLKRTRGVHFAGVDSPEDMEDHTFQELLCSGGFVVSDWAVLESATVEYLQRISDVLMELNEESEWKWMLHMKELKQLKEKVRDEDVATRKNSLLTSMMAAKVVEVLPFHECDSRLQEKPDYLNCLIKLQVQKIASRFAVFLTGKPEEHRDTFMQNGILVTDANSFVKDFNAWSTPSPSNSTTENGKLYLNGGDVLALTFPL</sequence>
<dbReference type="PANTHER" id="PTHR16207">
    <property type="entry name" value="SET DOMAIN-CONTAINING PROTEIN"/>
    <property type="match status" value="1"/>
</dbReference>
<feature type="region of interest" description="Disordered" evidence="1">
    <location>
        <begin position="59"/>
        <end position="113"/>
    </location>
</feature>
<feature type="domain" description="TASOR alpha/beta" evidence="2">
    <location>
        <begin position="423"/>
        <end position="516"/>
    </location>
</feature>
<dbReference type="GeneTree" id="ENSGT00530000063735"/>
<reference evidence="5" key="1">
    <citation type="journal article" date="2006" name="Science">
        <title>Ancient noncoding elements conserved in the human genome.</title>
        <authorList>
            <person name="Venkatesh B."/>
            <person name="Kirkness E.F."/>
            <person name="Loh Y.H."/>
            <person name="Halpern A.L."/>
            <person name="Lee A.P."/>
            <person name="Johnson J."/>
            <person name="Dandona N."/>
            <person name="Viswanathan L.D."/>
            <person name="Tay A."/>
            <person name="Venter J.C."/>
            <person name="Strausberg R.L."/>
            <person name="Brenner S."/>
        </authorList>
    </citation>
    <scope>NUCLEOTIDE SEQUENCE [LARGE SCALE GENOMIC DNA]</scope>
</reference>
<dbReference type="InterPro" id="IPR056242">
    <property type="entry name" value="PIN_TASOR"/>
</dbReference>
<evidence type="ECO:0000259" key="2">
    <source>
        <dbReference type="Pfam" id="PF23314"/>
    </source>
</evidence>